<protein>
    <submittedName>
        <fullName evidence="1">Uncharacterized protein</fullName>
    </submittedName>
</protein>
<evidence type="ECO:0000313" key="2">
    <source>
        <dbReference type="Proteomes" id="UP001651158"/>
    </source>
</evidence>
<proteinExistence type="predicted"/>
<keyword evidence="2" id="KW-1185">Reference proteome</keyword>
<reference evidence="1 2" key="1">
    <citation type="journal article" date="2022" name="Front. Cell. Infect. Microbiol.">
        <title>The Genomes of Two Strains of Taenia crassiceps the Animal Model for the Study of Human Cysticercosis.</title>
        <authorList>
            <person name="Bobes R.J."/>
            <person name="Estrada K."/>
            <person name="Rios-Valencia D.G."/>
            <person name="Calderon-Gallegos A."/>
            <person name="de la Torre P."/>
            <person name="Carrero J.C."/>
            <person name="Sanchez-Flores A."/>
            <person name="Laclette J.P."/>
        </authorList>
    </citation>
    <scope>NUCLEOTIDE SEQUENCE [LARGE SCALE GENOMIC DNA]</scope>
    <source>
        <strain evidence="1">WFUcys</strain>
    </source>
</reference>
<name>A0ABR4Q891_9CEST</name>
<sequence>MDCLFVQNAMGVTFTCGSSPPSSQHSRPITRFVLFPARRRREPFRIGSGDCSDVEANDCSIGFDAKCPSNGNNRLEVKIPPLRYKTLGEAQPSNGTFIEA</sequence>
<accession>A0ABR4Q891</accession>
<gene>
    <name evidence="1" type="ORF">TcWFU_005393</name>
</gene>
<evidence type="ECO:0000313" key="1">
    <source>
        <dbReference type="EMBL" id="KAL5105802.1"/>
    </source>
</evidence>
<organism evidence="1 2">
    <name type="scientific">Taenia crassiceps</name>
    <dbReference type="NCBI Taxonomy" id="6207"/>
    <lineage>
        <taxon>Eukaryota</taxon>
        <taxon>Metazoa</taxon>
        <taxon>Spiralia</taxon>
        <taxon>Lophotrochozoa</taxon>
        <taxon>Platyhelminthes</taxon>
        <taxon>Cestoda</taxon>
        <taxon>Eucestoda</taxon>
        <taxon>Cyclophyllidea</taxon>
        <taxon>Taeniidae</taxon>
        <taxon>Taenia</taxon>
    </lineage>
</organism>
<dbReference type="EMBL" id="JAKROA010000007">
    <property type="protein sequence ID" value="KAL5105802.1"/>
    <property type="molecule type" value="Genomic_DNA"/>
</dbReference>
<dbReference type="Proteomes" id="UP001651158">
    <property type="component" value="Unassembled WGS sequence"/>
</dbReference>
<comment type="caution">
    <text evidence="1">The sequence shown here is derived from an EMBL/GenBank/DDBJ whole genome shotgun (WGS) entry which is preliminary data.</text>
</comment>